<protein>
    <submittedName>
        <fullName evidence="1">Uncharacterized protein</fullName>
    </submittedName>
</protein>
<dbReference type="Proteomes" id="UP001631969">
    <property type="component" value="Unassembled WGS sequence"/>
</dbReference>
<gene>
    <name evidence="1" type="ORF">ACI1P1_05850</name>
</gene>
<keyword evidence="2" id="KW-1185">Reference proteome</keyword>
<dbReference type="EMBL" id="JBJURJ010000003">
    <property type="protein sequence ID" value="MFM9327824.1"/>
    <property type="molecule type" value="Genomic_DNA"/>
</dbReference>
<evidence type="ECO:0000313" key="1">
    <source>
        <dbReference type="EMBL" id="MFM9327824.1"/>
    </source>
</evidence>
<reference evidence="1" key="1">
    <citation type="submission" date="2024-12" db="EMBL/GenBank/DDBJ databases">
        <authorList>
            <person name="Wu N."/>
        </authorList>
    </citation>
    <scope>NUCLEOTIDE SEQUENCE</scope>
    <source>
        <strain evidence="1">P15</strain>
    </source>
</reference>
<name>A0ACC7NWU0_9BACL</name>
<organism evidence="1 2">
    <name type="scientific">Paenibacillus mesotrionivorans</name>
    <dbReference type="NCBI Taxonomy" id="3160968"/>
    <lineage>
        <taxon>Bacteria</taxon>
        <taxon>Bacillati</taxon>
        <taxon>Bacillota</taxon>
        <taxon>Bacilli</taxon>
        <taxon>Bacillales</taxon>
        <taxon>Paenibacillaceae</taxon>
        <taxon>Paenibacillus</taxon>
    </lineage>
</organism>
<sequence length="135" mass="14206">MAQFLDMATAVNSGNTGYPNTPLTGAAELFGQIGLQTNSAVNPVVVLSGTIGLTGEEGDPYQIFIVRGQTFDATKIIYYAQGTIATTGSNELHSFSTADFAPLTQPIINYSAYIAGVSTTVRRGPEDFYGIASAR</sequence>
<accession>A0ACC7NWU0</accession>
<comment type="caution">
    <text evidence="1">The sequence shown here is derived from an EMBL/GenBank/DDBJ whole genome shotgun (WGS) entry which is preliminary data.</text>
</comment>
<evidence type="ECO:0000313" key="2">
    <source>
        <dbReference type="Proteomes" id="UP001631969"/>
    </source>
</evidence>
<proteinExistence type="predicted"/>